<dbReference type="InterPro" id="IPR021734">
    <property type="entry name" value="DUF3303"/>
</dbReference>
<dbReference type="RefSeq" id="WP_311671156.1">
    <property type="nucleotide sequence ID" value="NZ_JAVREO010000310.1"/>
</dbReference>
<keyword evidence="2" id="KW-1185">Reference proteome</keyword>
<organism evidence="1 2">
    <name type="scientific">Streptomyces chisholmiae</name>
    <dbReference type="NCBI Taxonomy" id="3075540"/>
    <lineage>
        <taxon>Bacteria</taxon>
        <taxon>Bacillati</taxon>
        <taxon>Actinomycetota</taxon>
        <taxon>Actinomycetes</taxon>
        <taxon>Kitasatosporales</taxon>
        <taxon>Streptomycetaceae</taxon>
        <taxon>Streptomyces</taxon>
    </lineage>
</organism>
<dbReference type="Proteomes" id="UP001183410">
    <property type="component" value="Unassembled WGS sequence"/>
</dbReference>
<evidence type="ECO:0000313" key="2">
    <source>
        <dbReference type="Proteomes" id="UP001183410"/>
    </source>
</evidence>
<accession>A0ABU2K1M9</accession>
<gene>
    <name evidence="1" type="ORF">RM844_33345</name>
</gene>
<proteinExistence type="predicted"/>
<reference evidence="2" key="1">
    <citation type="submission" date="2023-07" db="EMBL/GenBank/DDBJ databases">
        <title>30 novel species of actinomycetes from the DSMZ collection.</title>
        <authorList>
            <person name="Nouioui I."/>
        </authorList>
    </citation>
    <scope>NUCLEOTIDE SEQUENCE [LARGE SCALE GENOMIC DNA]</scope>
    <source>
        <strain evidence="2">DSM 44915</strain>
    </source>
</reference>
<dbReference type="Pfam" id="PF11746">
    <property type="entry name" value="DUF3303"/>
    <property type="match status" value="1"/>
</dbReference>
<sequence length="103" mass="11364">GSTGRMAMLFATVYRWRDDAHTKEAATSIMDHYAQLGGDPDGAVHYVFADGTGGILITEPEDLARTYQTFLHFNEYLDLDLTDLKPVMLVEDALPHITGYLGG</sequence>
<feature type="non-terminal residue" evidence="1">
    <location>
        <position position="1"/>
    </location>
</feature>
<name>A0ABU2K1M9_9ACTN</name>
<dbReference type="EMBL" id="JAVREO010000310">
    <property type="protein sequence ID" value="MDT0271166.1"/>
    <property type="molecule type" value="Genomic_DNA"/>
</dbReference>
<comment type="caution">
    <text evidence="1">The sequence shown here is derived from an EMBL/GenBank/DDBJ whole genome shotgun (WGS) entry which is preliminary data.</text>
</comment>
<evidence type="ECO:0000313" key="1">
    <source>
        <dbReference type="EMBL" id="MDT0271166.1"/>
    </source>
</evidence>
<protein>
    <submittedName>
        <fullName evidence="1">DUF3303 family protein</fullName>
    </submittedName>
</protein>